<organism evidence="1 2">
    <name type="scientific">Nesidiocoris tenuis</name>
    <dbReference type="NCBI Taxonomy" id="355587"/>
    <lineage>
        <taxon>Eukaryota</taxon>
        <taxon>Metazoa</taxon>
        <taxon>Ecdysozoa</taxon>
        <taxon>Arthropoda</taxon>
        <taxon>Hexapoda</taxon>
        <taxon>Insecta</taxon>
        <taxon>Pterygota</taxon>
        <taxon>Neoptera</taxon>
        <taxon>Paraneoptera</taxon>
        <taxon>Hemiptera</taxon>
        <taxon>Heteroptera</taxon>
        <taxon>Panheteroptera</taxon>
        <taxon>Cimicomorpha</taxon>
        <taxon>Miridae</taxon>
        <taxon>Dicyphina</taxon>
        <taxon>Nesidiocoris</taxon>
    </lineage>
</organism>
<keyword evidence="2" id="KW-1185">Reference proteome</keyword>
<sequence length="50" mass="6096">MFEPKQFDLTDLVATMIKKWQTTYYADFETRLKSEYVKLSGYEKYPHILQ</sequence>
<dbReference type="Proteomes" id="UP000479000">
    <property type="component" value="Unassembled WGS sequence"/>
</dbReference>
<evidence type="ECO:0000313" key="1">
    <source>
        <dbReference type="EMBL" id="CAB0006063.1"/>
    </source>
</evidence>
<evidence type="ECO:0000313" key="2">
    <source>
        <dbReference type="Proteomes" id="UP000479000"/>
    </source>
</evidence>
<gene>
    <name evidence="1" type="ORF">NTEN_LOCUS11540</name>
</gene>
<dbReference type="EMBL" id="CADCXU010017171">
    <property type="protein sequence ID" value="CAB0006063.1"/>
    <property type="molecule type" value="Genomic_DNA"/>
</dbReference>
<proteinExistence type="predicted"/>
<reference evidence="1 2" key="1">
    <citation type="submission" date="2020-02" db="EMBL/GenBank/DDBJ databases">
        <authorList>
            <person name="Ferguson B K."/>
        </authorList>
    </citation>
    <scope>NUCLEOTIDE SEQUENCE [LARGE SCALE GENOMIC DNA]</scope>
</reference>
<name>A0A6H5GRM0_9HEMI</name>
<accession>A0A6H5GRM0</accession>
<dbReference type="AlphaFoldDB" id="A0A6H5GRM0"/>
<protein>
    <submittedName>
        <fullName evidence="1">Uncharacterized protein</fullName>
    </submittedName>
</protein>
<feature type="non-terminal residue" evidence="1">
    <location>
        <position position="50"/>
    </location>
</feature>